<dbReference type="InterPro" id="IPR051206">
    <property type="entry name" value="NAMLAA_amidase_2"/>
</dbReference>
<dbReference type="GO" id="GO:0009253">
    <property type="term" value="P:peptidoglycan catabolic process"/>
    <property type="evidence" value="ECO:0007669"/>
    <property type="project" value="InterPro"/>
</dbReference>
<keyword evidence="3" id="KW-0929">Antimicrobial</keyword>
<evidence type="ECO:0000256" key="4">
    <source>
        <dbReference type="ARBA" id="ARBA00022638"/>
    </source>
</evidence>
<dbReference type="InterPro" id="IPR036505">
    <property type="entry name" value="Amidase/PGRP_sf"/>
</dbReference>
<dbReference type="EC" id="3.5.1.28" evidence="2"/>
<feature type="domain" description="N-acetylmuramoyl-L-alanine amidase" evidence="7">
    <location>
        <begin position="18"/>
        <end position="155"/>
    </location>
</feature>
<evidence type="ECO:0000256" key="5">
    <source>
        <dbReference type="ARBA" id="ARBA00022801"/>
    </source>
</evidence>
<evidence type="ECO:0000256" key="1">
    <source>
        <dbReference type="ARBA" id="ARBA00001561"/>
    </source>
</evidence>
<proteinExistence type="predicted"/>
<keyword evidence="9" id="KW-1185">Reference proteome</keyword>
<comment type="catalytic activity">
    <reaction evidence="1">
        <text>Hydrolyzes the link between N-acetylmuramoyl residues and L-amino acid residues in certain cell-wall glycopeptides.</text>
        <dbReference type="EC" id="3.5.1.28"/>
    </reaction>
</comment>
<dbReference type="Proteomes" id="UP000224269">
    <property type="component" value="Segment"/>
</dbReference>
<dbReference type="CDD" id="cd06583">
    <property type="entry name" value="PGRP"/>
    <property type="match status" value="1"/>
</dbReference>
<organism evidence="8 9">
    <name type="scientific">Enterococcus phage EFP01</name>
    <dbReference type="NCBI Taxonomy" id="1926594"/>
    <lineage>
        <taxon>Viruses</taxon>
        <taxon>Duplodnaviria</taxon>
        <taxon>Heunggongvirae</taxon>
        <taxon>Uroviricota</taxon>
        <taxon>Caudoviricetes</taxon>
        <taxon>Herelleviridae</taxon>
        <taxon>Brockvirinae</taxon>
        <taxon>Schiekvirus</taxon>
        <taxon>Schiekvirus EFP01</taxon>
    </lineage>
</organism>
<sequence length="422" mass="46301">MAGEVFSNLITSVNPKLMNSGSRNGIAIDRIVLHHNATTNKDVAMNTWVAGGSAGTSAHYEVTPTEIIGCVGEQYAAWHAGGTGGADIPKMSNPNQRSIGIENLNSSGAPNWSIDPRTVTNCARLVADICKRYGIPCDRQHVLGHNEVTSTACPGGMNVDEVVRQAKQFMAGGNNSAPKPSQTNGRQAFFDIVNVNSGAFNVQGWFIPSKSTKGQSIWLYFMDKATNKEIGRFQGKRVVREDVKKVYPSNPNGAEVGFTVNGLTPQNLMGKEYYFLLRYNNDSKEELYVKDKVFKAPALINRGCLDVIRGDKGQVTLHGWHLSSKRRDTDKHFLFIMDKKTNKEIVRFDVTKSSFKASPDIQKLYDGTIAQRGNCRFAFAHALDAKSPARGKDIYILSRYCSDPLGNTGISDQLQLGGTNKL</sequence>
<evidence type="ECO:0000256" key="6">
    <source>
        <dbReference type="ARBA" id="ARBA00023316"/>
    </source>
</evidence>
<dbReference type="GO" id="GO:0001897">
    <property type="term" value="P:symbiont-mediated cytolysis of host cell"/>
    <property type="evidence" value="ECO:0007669"/>
    <property type="project" value="UniProtKB-ARBA"/>
</dbReference>
<dbReference type="SMART" id="SM00644">
    <property type="entry name" value="Ami_2"/>
    <property type="match status" value="1"/>
</dbReference>
<keyword evidence="5" id="KW-0378">Hydrolase</keyword>
<dbReference type="Gene3D" id="3.40.80.10">
    <property type="entry name" value="Peptidoglycan recognition protein-like"/>
    <property type="match status" value="1"/>
</dbReference>
<dbReference type="SUPFAM" id="SSF55846">
    <property type="entry name" value="N-acetylmuramoyl-L-alanine amidase-like"/>
    <property type="match status" value="1"/>
</dbReference>
<dbReference type="GO" id="GO:0008745">
    <property type="term" value="F:N-acetylmuramoyl-L-alanine amidase activity"/>
    <property type="evidence" value="ECO:0007669"/>
    <property type="project" value="UniProtKB-EC"/>
</dbReference>
<evidence type="ECO:0000256" key="2">
    <source>
        <dbReference type="ARBA" id="ARBA00011901"/>
    </source>
</evidence>
<evidence type="ECO:0000313" key="8">
    <source>
        <dbReference type="EMBL" id="APZ82020.1"/>
    </source>
</evidence>
<dbReference type="PANTHER" id="PTHR30417">
    <property type="entry name" value="N-ACETYLMURAMOYL-L-ALANINE AMIDASE AMID"/>
    <property type="match status" value="1"/>
</dbReference>
<gene>
    <name evidence="8" type="ORF">EFP01_093</name>
</gene>
<dbReference type="PANTHER" id="PTHR30417:SF1">
    <property type="entry name" value="N-ACETYLMURAMOYL-L-ALANINE AMIDASE AMID"/>
    <property type="match status" value="1"/>
</dbReference>
<accession>A0A288TXU9</accession>
<keyword evidence="4" id="KW-0081">Bacteriolytic enzyme</keyword>
<dbReference type="GO" id="GO:0042742">
    <property type="term" value="P:defense response to bacterium"/>
    <property type="evidence" value="ECO:0007669"/>
    <property type="project" value="UniProtKB-KW"/>
</dbReference>
<evidence type="ECO:0000313" key="9">
    <source>
        <dbReference type="Proteomes" id="UP000224269"/>
    </source>
</evidence>
<evidence type="ECO:0000259" key="7">
    <source>
        <dbReference type="SMART" id="SM00644"/>
    </source>
</evidence>
<dbReference type="Pfam" id="PF01510">
    <property type="entry name" value="Amidase_2"/>
    <property type="match status" value="1"/>
</dbReference>
<dbReference type="GO" id="GO:0071555">
    <property type="term" value="P:cell wall organization"/>
    <property type="evidence" value="ECO:0007669"/>
    <property type="project" value="UniProtKB-KW"/>
</dbReference>
<protein>
    <recommendedName>
        <fullName evidence="2">N-acetylmuramoyl-L-alanine amidase</fullName>
        <ecNumber evidence="2">3.5.1.28</ecNumber>
    </recommendedName>
</protein>
<name>A0A288TXU9_9CAUD</name>
<keyword evidence="6" id="KW-0961">Cell wall biogenesis/degradation</keyword>
<dbReference type="EMBL" id="KY549443">
    <property type="protein sequence ID" value="APZ82020.1"/>
    <property type="molecule type" value="Genomic_DNA"/>
</dbReference>
<dbReference type="InterPro" id="IPR002502">
    <property type="entry name" value="Amidase_domain"/>
</dbReference>
<reference evidence="9" key="1">
    <citation type="submission" date="2016-12" db="EMBL/GenBank/DDBJ databases">
        <authorList>
            <person name="Lee J.-H."/>
            <person name="Kim Y.-T."/>
            <person name="Kim J.-H."/>
            <person name="Ryu S.-R."/>
        </authorList>
    </citation>
    <scope>NUCLEOTIDE SEQUENCE [LARGE SCALE GENOMIC DNA]</scope>
</reference>
<evidence type="ECO:0000256" key="3">
    <source>
        <dbReference type="ARBA" id="ARBA00022529"/>
    </source>
</evidence>
<dbReference type="GO" id="GO:0009254">
    <property type="term" value="P:peptidoglycan turnover"/>
    <property type="evidence" value="ECO:0007669"/>
    <property type="project" value="TreeGrafter"/>
</dbReference>